<protein>
    <submittedName>
        <fullName evidence="2">Uncharacterized protein</fullName>
    </submittedName>
</protein>
<organism evidence="2 3">
    <name type="scientific">Trifolium medium</name>
    <dbReference type="NCBI Taxonomy" id="97028"/>
    <lineage>
        <taxon>Eukaryota</taxon>
        <taxon>Viridiplantae</taxon>
        <taxon>Streptophyta</taxon>
        <taxon>Embryophyta</taxon>
        <taxon>Tracheophyta</taxon>
        <taxon>Spermatophyta</taxon>
        <taxon>Magnoliopsida</taxon>
        <taxon>eudicotyledons</taxon>
        <taxon>Gunneridae</taxon>
        <taxon>Pentapetalae</taxon>
        <taxon>rosids</taxon>
        <taxon>fabids</taxon>
        <taxon>Fabales</taxon>
        <taxon>Fabaceae</taxon>
        <taxon>Papilionoideae</taxon>
        <taxon>50 kb inversion clade</taxon>
        <taxon>NPAAA clade</taxon>
        <taxon>Hologalegina</taxon>
        <taxon>IRL clade</taxon>
        <taxon>Trifolieae</taxon>
        <taxon>Trifolium</taxon>
    </lineage>
</organism>
<dbReference type="Proteomes" id="UP000265520">
    <property type="component" value="Unassembled WGS sequence"/>
</dbReference>
<feature type="non-terminal residue" evidence="2">
    <location>
        <position position="39"/>
    </location>
</feature>
<proteinExistence type="predicted"/>
<evidence type="ECO:0000256" key="1">
    <source>
        <dbReference type="SAM" id="MobiDB-lite"/>
    </source>
</evidence>
<name>A0A392R069_9FABA</name>
<dbReference type="AlphaFoldDB" id="A0A392R069"/>
<feature type="region of interest" description="Disordered" evidence="1">
    <location>
        <begin position="1"/>
        <end position="23"/>
    </location>
</feature>
<comment type="caution">
    <text evidence="2">The sequence shown here is derived from an EMBL/GenBank/DDBJ whole genome shotgun (WGS) entry which is preliminary data.</text>
</comment>
<accession>A0A392R069</accession>
<keyword evidence="3" id="KW-1185">Reference proteome</keyword>
<dbReference type="EMBL" id="LXQA010176072">
    <property type="protein sequence ID" value="MCI29958.1"/>
    <property type="molecule type" value="Genomic_DNA"/>
</dbReference>
<sequence>MQCKSGKTFPEILPSGGQNGSLNSAFGVQKRVCVKDNAF</sequence>
<reference evidence="2 3" key="1">
    <citation type="journal article" date="2018" name="Front. Plant Sci.">
        <title>Red Clover (Trifolium pratense) and Zigzag Clover (T. medium) - A Picture of Genomic Similarities and Differences.</title>
        <authorList>
            <person name="Dluhosova J."/>
            <person name="Istvanek J."/>
            <person name="Nedelnik J."/>
            <person name="Repkova J."/>
        </authorList>
    </citation>
    <scope>NUCLEOTIDE SEQUENCE [LARGE SCALE GENOMIC DNA]</scope>
    <source>
        <strain evidence="3">cv. 10/8</strain>
        <tissue evidence="2">Leaf</tissue>
    </source>
</reference>
<evidence type="ECO:0000313" key="2">
    <source>
        <dbReference type="EMBL" id="MCI29958.1"/>
    </source>
</evidence>
<evidence type="ECO:0000313" key="3">
    <source>
        <dbReference type="Proteomes" id="UP000265520"/>
    </source>
</evidence>